<reference evidence="6" key="3">
    <citation type="submission" date="2022-06" db="UniProtKB">
        <authorList>
            <consortium name="EnsemblMetazoa"/>
        </authorList>
    </citation>
    <scope>IDENTIFICATION</scope>
</reference>
<evidence type="ECO:0000256" key="1">
    <source>
        <dbReference type="ARBA" id="ARBA00010546"/>
    </source>
</evidence>
<dbReference type="EnsemblMetazoa" id="SSS_8589s_mrna">
    <property type="protein sequence ID" value="KAF7493217.1"/>
    <property type="gene ID" value="SSS_8589"/>
</dbReference>
<reference evidence="7" key="1">
    <citation type="journal article" date="2020" name="PLoS Negl. Trop. Dis.">
        <title>High-quality nuclear genome for Sarcoptes scabiei-A critical resource for a neglected parasite.</title>
        <authorList>
            <person name="Korhonen P.K."/>
            <person name="Gasser R.B."/>
            <person name="Ma G."/>
            <person name="Wang T."/>
            <person name="Stroehlein A.J."/>
            <person name="Young N.D."/>
            <person name="Ang C.S."/>
            <person name="Fernando D.D."/>
            <person name="Lu H.C."/>
            <person name="Taylor S."/>
            <person name="Reynolds S.L."/>
            <person name="Mofiz E."/>
            <person name="Najaraj S.H."/>
            <person name="Gowda H."/>
            <person name="Madugundu A."/>
            <person name="Renuse S."/>
            <person name="Holt D."/>
            <person name="Pandey A."/>
            <person name="Papenfuss A.T."/>
            <person name="Fischer K."/>
        </authorList>
    </citation>
    <scope>NUCLEOTIDE SEQUENCE [LARGE SCALE GENOMIC DNA]</scope>
</reference>
<evidence type="ECO:0000256" key="3">
    <source>
        <dbReference type="SAM" id="MobiDB-lite"/>
    </source>
</evidence>
<evidence type="ECO:0000256" key="2">
    <source>
        <dbReference type="RuleBase" id="RU368069"/>
    </source>
</evidence>
<dbReference type="PANTHER" id="PTHR13153">
    <property type="entry name" value="CGTHBA PROTEIN -14 GENE PROTEIN"/>
    <property type="match status" value="1"/>
</dbReference>
<evidence type="ECO:0000313" key="6">
    <source>
        <dbReference type="EnsemblMetazoa" id="KAF7493217.1"/>
    </source>
</evidence>
<keyword evidence="7" id="KW-1185">Reference proteome</keyword>
<dbReference type="Proteomes" id="UP000070412">
    <property type="component" value="Unassembled WGS sequence"/>
</dbReference>
<proteinExistence type="inferred from homology"/>
<dbReference type="OMA" id="CNLAFRY"/>
<dbReference type="InterPro" id="IPR005365">
    <property type="entry name" value="Npr3"/>
</dbReference>
<evidence type="ECO:0000313" key="7">
    <source>
        <dbReference type="Proteomes" id="UP000070412"/>
    </source>
</evidence>
<accession>A0A834RAQ6</accession>
<organism evidence="5">
    <name type="scientific">Sarcoptes scabiei</name>
    <name type="common">Itch mite</name>
    <name type="synonym">Acarus scabiei</name>
    <dbReference type="NCBI Taxonomy" id="52283"/>
    <lineage>
        <taxon>Eukaryota</taxon>
        <taxon>Metazoa</taxon>
        <taxon>Ecdysozoa</taxon>
        <taxon>Arthropoda</taxon>
        <taxon>Chelicerata</taxon>
        <taxon>Arachnida</taxon>
        <taxon>Acari</taxon>
        <taxon>Acariformes</taxon>
        <taxon>Sarcoptiformes</taxon>
        <taxon>Astigmata</taxon>
        <taxon>Psoroptidia</taxon>
        <taxon>Sarcoptoidea</taxon>
        <taxon>Sarcoptidae</taxon>
        <taxon>Sarcoptinae</taxon>
        <taxon>Sarcoptes</taxon>
    </lineage>
</organism>
<keyword evidence="2" id="KW-0458">Lysosome</keyword>
<dbReference type="GO" id="GO:1904262">
    <property type="term" value="P:negative regulation of TORC1 signaling"/>
    <property type="evidence" value="ECO:0007669"/>
    <property type="project" value="TreeGrafter"/>
</dbReference>
<comment type="function">
    <text evidence="2">As a component of the GATOR1 complex functions as an inhibitor of the amino acid-sensing branch of the TORC1 pathway.</text>
</comment>
<feature type="region of interest" description="Disordered" evidence="3">
    <location>
        <begin position="470"/>
        <end position="512"/>
    </location>
</feature>
<protein>
    <recommendedName>
        <fullName evidence="2">GATOR complex protein NPRL3</fullName>
    </recommendedName>
    <alternativeName>
        <fullName evidence="2">Nitrogen permease regulator 3-like protein</fullName>
    </alternativeName>
</protein>
<evidence type="ECO:0000259" key="4">
    <source>
        <dbReference type="Pfam" id="PF24064"/>
    </source>
</evidence>
<evidence type="ECO:0000313" key="5">
    <source>
        <dbReference type="EMBL" id="KAF7493217.1"/>
    </source>
</evidence>
<dbReference type="GO" id="GO:0034198">
    <property type="term" value="P:cellular response to amino acid starvation"/>
    <property type="evidence" value="ECO:0007669"/>
    <property type="project" value="UniProtKB-UniRule"/>
</dbReference>
<dbReference type="EMBL" id="WVUK01000056">
    <property type="protein sequence ID" value="KAF7493217.1"/>
    <property type="molecule type" value="Genomic_DNA"/>
</dbReference>
<gene>
    <name evidence="5" type="ORF">SSS_8589</name>
</gene>
<feature type="domain" description="GATOR1 complex protein NPRL3 C-terminal HTH" evidence="4">
    <location>
        <begin position="570"/>
        <end position="628"/>
    </location>
</feature>
<dbReference type="GO" id="GO:0005764">
    <property type="term" value="C:lysosome"/>
    <property type="evidence" value="ECO:0007669"/>
    <property type="project" value="UniProtKB-SubCell"/>
</dbReference>
<keyword evidence="2" id="KW-0732">Signal</keyword>
<dbReference type="OrthoDB" id="18648at2759"/>
<sequence length="647" mass="73816">MIDSIDDLSNFHLSDETTPLGVFLVKSDSAEEKLLFRYPFLIEETVPSIQFNQSRYALMIPDQESNRSNRSKINDQAALLPAYTELTSSISTNKNDQNEITKIIGLTDSAFSNLFGTVKHRLCDHKFELKIDNVRFVGHPTLVDKHRFHVVFALKANAQHDVVDSYHELSQHISIALRSEERRCKYFTRQSKIMMSCHDEFAVSLTNQSNDNAISKYNQHHHRNHCYQSSSPSSPYKLILKKCQLANELKRIFLQLCNEGIVSIKLNQWINLNFCLSQKVHRRLVASPSAPLITPANIKLCLKKLRPYHTFLLLIDMDVLLKSLPHDVSPSFVRLIKISNPLKNLLELSADADITLSQIFNIVAQLVYWGKATIIFPLCESNHYMLHPSASTAVDSKMKMDFEEQFVGESLLQLMSKFSLGVSLGQFKNPLDSSDQESKFVQIIVWMLRKRLLLQLHMYALFVPLQNPLPRRSKDENSGRKNSKPSLSDAPTIDQSLHLSSSSSDPSLGNQNDLKYDSESNILIQQSFSIIENSSIELNNLHNGSHHIDDLSLKESSESILQNTGLTADEISAILSLPSAENLDDIRMFARLIPYLDGHHHIEDIMYYENLRRSHILTLIDKFRDVLIICQYEDTTVAELLPYNTVH</sequence>
<feature type="compositionally biased region" description="Low complexity" evidence="3">
    <location>
        <begin position="496"/>
        <end position="508"/>
    </location>
</feature>
<comment type="subcellular location">
    <subcellularLocation>
        <location evidence="2">Lysosome</location>
    </subcellularLocation>
</comment>
<dbReference type="Pfam" id="PF24064">
    <property type="entry name" value="HTH_NPRL3"/>
    <property type="match status" value="1"/>
</dbReference>
<dbReference type="InterPro" id="IPR056603">
    <property type="entry name" value="HTH_NPRL3"/>
</dbReference>
<dbReference type="GO" id="GO:0038202">
    <property type="term" value="P:TORC1 signaling"/>
    <property type="evidence" value="ECO:0007669"/>
    <property type="project" value="TreeGrafter"/>
</dbReference>
<name>A0A834RAQ6_SARSC</name>
<dbReference type="GO" id="GO:0010508">
    <property type="term" value="P:positive regulation of autophagy"/>
    <property type="evidence" value="ECO:0007669"/>
    <property type="project" value="TreeGrafter"/>
</dbReference>
<dbReference type="Pfam" id="PF03666">
    <property type="entry name" value="NPR3"/>
    <property type="match status" value="1"/>
</dbReference>
<reference evidence="5" key="2">
    <citation type="submission" date="2020-01" db="EMBL/GenBank/DDBJ databases">
        <authorList>
            <person name="Korhonen P.K.K."/>
            <person name="Guangxu M.G."/>
            <person name="Wang T.W."/>
            <person name="Stroehlein A.J.S."/>
            <person name="Young N.D."/>
            <person name="Ang C.-S.A."/>
            <person name="Fernando D.W.F."/>
            <person name="Lu H.L."/>
            <person name="Taylor S.T."/>
            <person name="Ehtesham M.E.M."/>
            <person name="Najaraj S.H.N."/>
            <person name="Harsha G.H.G."/>
            <person name="Madugundu A.M."/>
            <person name="Renuse S.R."/>
            <person name="Holt D.H."/>
            <person name="Pandey A.P."/>
            <person name="Papenfuss A.P."/>
            <person name="Gasser R.B.G."/>
            <person name="Fischer K.F."/>
        </authorList>
    </citation>
    <scope>NUCLEOTIDE SEQUENCE</scope>
    <source>
        <strain evidence="5">SSS_KF_BRIS2020</strain>
    </source>
</reference>
<dbReference type="GO" id="GO:1990130">
    <property type="term" value="C:GATOR1 complex"/>
    <property type="evidence" value="ECO:0007669"/>
    <property type="project" value="UniProtKB-UniRule"/>
</dbReference>
<dbReference type="PANTHER" id="PTHR13153:SF5">
    <property type="entry name" value="GATOR COMPLEX PROTEIN NPRL3"/>
    <property type="match status" value="1"/>
</dbReference>
<dbReference type="AlphaFoldDB" id="A0A834RAQ6"/>
<comment type="similarity">
    <text evidence="1 2">Belongs to the NPR3 family.</text>
</comment>